<keyword evidence="2" id="KW-1185">Reference proteome</keyword>
<comment type="caution">
    <text evidence="1">The sequence shown here is derived from an EMBL/GenBank/DDBJ whole genome shotgun (WGS) entry which is preliminary data.</text>
</comment>
<dbReference type="Proteomes" id="UP001163835">
    <property type="component" value="Unassembled WGS sequence"/>
</dbReference>
<proteinExistence type="predicted"/>
<organism evidence="1 2">
    <name type="scientific">Lentinula aff. lateritia</name>
    <dbReference type="NCBI Taxonomy" id="2804960"/>
    <lineage>
        <taxon>Eukaryota</taxon>
        <taxon>Fungi</taxon>
        <taxon>Dikarya</taxon>
        <taxon>Basidiomycota</taxon>
        <taxon>Agaricomycotina</taxon>
        <taxon>Agaricomycetes</taxon>
        <taxon>Agaricomycetidae</taxon>
        <taxon>Agaricales</taxon>
        <taxon>Marasmiineae</taxon>
        <taxon>Omphalotaceae</taxon>
        <taxon>Lentinula</taxon>
    </lineage>
</organism>
<gene>
    <name evidence="1" type="ORF">F5876DRAFT_70374</name>
</gene>
<evidence type="ECO:0000313" key="2">
    <source>
        <dbReference type="Proteomes" id="UP001163835"/>
    </source>
</evidence>
<evidence type="ECO:0000313" key="1">
    <source>
        <dbReference type="EMBL" id="KAJ3804750.1"/>
    </source>
</evidence>
<sequence length="510" mass="57010">MQKICETKLIRSESHREPEFNQMRIKLKLPTAIAQALGIEAYVITKEFSFSQAILQAIRTEATQDQLDDNETSEPTVPGSPLSSLPSSPSSSPLSSPPASPKRIEDPPAGATVQPPNQPSPGLTNTKKRKISRAKASSKAARKRKRKEAPPKTADEIPVKPAAQRKHVYPSTPVHPQFSMEEDAPVASSAYVGKRSECQEGDGVAWSLEDMVGPNSKFKFSLFKWDADSTIPLVDSEERTFVLLVAPPKSSTFQRCIKAATDLLAKCRRKCRFTRKQRNHRRGDFAALSTGIVHSNGTTHPINLGHNGTNQKVLDELTAHWSIKRLVGFTTGVVKTWAPRLHNYCSDHLERLLSSDCSLQRIFENSIFPGATFNFGPQTVSFPHVDFTNLPFGWCPIWTFGNYNHHKGGHIILWDLKMVIEFPPGSLIVIPSGSCRHSNTRIGKKETRMSFTQYFSGGLCRWVDQGFQTQEQYLNSLDQTERDRESERRCTRWLMGLGLYPTLDELGGPP</sequence>
<name>A0ACC1TJS3_9AGAR</name>
<accession>A0ACC1TJS3</accession>
<protein>
    <submittedName>
        <fullName evidence="1">Uncharacterized protein</fullName>
    </submittedName>
</protein>
<reference evidence="1" key="1">
    <citation type="submission" date="2022-09" db="EMBL/GenBank/DDBJ databases">
        <title>A Global Phylogenomic Analysis of the Shiitake Genus Lentinula.</title>
        <authorList>
            <consortium name="DOE Joint Genome Institute"/>
            <person name="Sierra-Patev S."/>
            <person name="Min B."/>
            <person name="Naranjo-Ortiz M."/>
            <person name="Looney B."/>
            <person name="Konkel Z."/>
            <person name="Slot J.C."/>
            <person name="Sakamoto Y."/>
            <person name="Steenwyk J.L."/>
            <person name="Rokas A."/>
            <person name="Carro J."/>
            <person name="Camarero S."/>
            <person name="Ferreira P."/>
            <person name="Molpeceres G."/>
            <person name="Ruiz-Duenas F.J."/>
            <person name="Serrano A."/>
            <person name="Henrissat B."/>
            <person name="Drula E."/>
            <person name="Hughes K.W."/>
            <person name="Mata J.L."/>
            <person name="Ishikawa N.K."/>
            <person name="Vargas-Isla R."/>
            <person name="Ushijima S."/>
            <person name="Smith C.A."/>
            <person name="Ahrendt S."/>
            <person name="Andreopoulos W."/>
            <person name="He G."/>
            <person name="Labutti K."/>
            <person name="Lipzen A."/>
            <person name="Ng V."/>
            <person name="Riley R."/>
            <person name="Sandor L."/>
            <person name="Barry K."/>
            <person name="Martinez A.T."/>
            <person name="Xiao Y."/>
            <person name="Gibbons J.G."/>
            <person name="Terashima K."/>
            <person name="Grigoriev I.V."/>
            <person name="Hibbett D.S."/>
        </authorList>
    </citation>
    <scope>NUCLEOTIDE SEQUENCE</scope>
    <source>
        <strain evidence="1">TMI1499</strain>
    </source>
</reference>
<dbReference type="EMBL" id="MU795823">
    <property type="protein sequence ID" value="KAJ3804750.1"/>
    <property type="molecule type" value="Genomic_DNA"/>
</dbReference>